<dbReference type="GO" id="GO:0005829">
    <property type="term" value="C:cytosol"/>
    <property type="evidence" value="ECO:0007669"/>
    <property type="project" value="TreeGrafter"/>
</dbReference>
<protein>
    <recommendedName>
        <fullName evidence="2">MobA-like NTP transferase domain-containing protein</fullName>
    </recommendedName>
</protein>
<accession>A0A382RII1</accession>
<reference evidence="1" key="1">
    <citation type="submission" date="2018-05" db="EMBL/GenBank/DDBJ databases">
        <authorList>
            <person name="Lanie J.A."/>
            <person name="Ng W.-L."/>
            <person name="Kazmierczak K.M."/>
            <person name="Andrzejewski T.M."/>
            <person name="Davidsen T.M."/>
            <person name="Wayne K.J."/>
            <person name="Tettelin H."/>
            <person name="Glass J.I."/>
            <person name="Rusch D."/>
            <person name="Podicherti R."/>
            <person name="Tsui H.-C.T."/>
            <person name="Winkler M.E."/>
        </authorList>
    </citation>
    <scope>NUCLEOTIDE SEQUENCE</scope>
</reference>
<gene>
    <name evidence="1" type="ORF">METZ01_LOCUS349642</name>
</gene>
<evidence type="ECO:0000313" key="1">
    <source>
        <dbReference type="EMBL" id="SVC96788.1"/>
    </source>
</evidence>
<dbReference type="PANTHER" id="PTHR42866:SF1">
    <property type="entry name" value="SPORE COAT POLYSACCHARIDE BIOSYNTHESIS PROTEIN SPSF"/>
    <property type="match status" value="1"/>
</dbReference>
<dbReference type="InterPro" id="IPR029044">
    <property type="entry name" value="Nucleotide-diphossugar_trans"/>
</dbReference>
<dbReference type="Pfam" id="PF02348">
    <property type="entry name" value="CTP_transf_3"/>
    <property type="match status" value="1"/>
</dbReference>
<dbReference type="EMBL" id="UINC01121546">
    <property type="protein sequence ID" value="SVC96788.1"/>
    <property type="molecule type" value="Genomic_DNA"/>
</dbReference>
<organism evidence="1">
    <name type="scientific">marine metagenome</name>
    <dbReference type="NCBI Taxonomy" id="408172"/>
    <lineage>
        <taxon>unclassified sequences</taxon>
        <taxon>metagenomes</taxon>
        <taxon>ecological metagenomes</taxon>
    </lineage>
</organism>
<dbReference type="InterPro" id="IPR003329">
    <property type="entry name" value="Cytidylyl_trans"/>
</dbReference>
<evidence type="ECO:0008006" key="2">
    <source>
        <dbReference type="Google" id="ProtNLM"/>
    </source>
</evidence>
<dbReference type="PANTHER" id="PTHR42866">
    <property type="entry name" value="3-DEOXY-MANNO-OCTULOSONATE CYTIDYLYLTRANSFERASE"/>
    <property type="match status" value="1"/>
</dbReference>
<dbReference type="Gene3D" id="3.90.550.10">
    <property type="entry name" value="Spore Coat Polysaccharide Biosynthesis Protein SpsA, Chain A"/>
    <property type="match status" value="1"/>
</dbReference>
<dbReference type="AlphaFoldDB" id="A0A382RII1"/>
<feature type="non-terminal residue" evidence="1">
    <location>
        <position position="150"/>
    </location>
</feature>
<dbReference type="SUPFAM" id="SSF53448">
    <property type="entry name" value="Nucleotide-diphospho-sugar transferases"/>
    <property type="match status" value="1"/>
</dbReference>
<sequence length="150" mass="17202">MGSIRLPGKVMKIIDNKTILNHIIDQLSYSKFLKKIVIATSKNKNDDIIQNHSSEMEIPCFRGKLHDVLGRHYQCAKKFSFDPIVRIPSDKPLIDPLIVDQVIKKFYLDKPDYVSNFIYPLKYNVGTEVEVFSFAALEKASKLAKKSSDR</sequence>
<name>A0A382RII1_9ZZZZ</name>
<proteinExistence type="predicted"/>